<reference evidence="1 2" key="1">
    <citation type="journal article" date="2012" name="Science">
        <title>The Paleozoic origin of enzymatic lignin decomposition reconstructed from 31 fungal genomes.</title>
        <authorList>
            <person name="Floudas D."/>
            <person name="Binder M."/>
            <person name="Riley R."/>
            <person name="Barry K."/>
            <person name="Blanchette R.A."/>
            <person name="Henrissat B."/>
            <person name="Martinez A.T."/>
            <person name="Otillar R."/>
            <person name="Spatafora J.W."/>
            <person name="Yadav J.S."/>
            <person name="Aerts A."/>
            <person name="Benoit I."/>
            <person name="Boyd A."/>
            <person name="Carlson A."/>
            <person name="Copeland A."/>
            <person name="Coutinho P.M."/>
            <person name="de Vries R.P."/>
            <person name="Ferreira P."/>
            <person name="Findley K."/>
            <person name="Foster B."/>
            <person name="Gaskell J."/>
            <person name="Glotzer D."/>
            <person name="Gorecki P."/>
            <person name="Heitman J."/>
            <person name="Hesse C."/>
            <person name="Hori C."/>
            <person name="Igarashi K."/>
            <person name="Jurgens J.A."/>
            <person name="Kallen N."/>
            <person name="Kersten P."/>
            <person name="Kohler A."/>
            <person name="Kuees U."/>
            <person name="Kumar T.K.A."/>
            <person name="Kuo A."/>
            <person name="LaButti K."/>
            <person name="Larrondo L.F."/>
            <person name="Lindquist E."/>
            <person name="Ling A."/>
            <person name="Lombard V."/>
            <person name="Lucas S."/>
            <person name="Lundell T."/>
            <person name="Martin R."/>
            <person name="McLaughlin D.J."/>
            <person name="Morgenstern I."/>
            <person name="Morin E."/>
            <person name="Murat C."/>
            <person name="Nagy L.G."/>
            <person name="Nolan M."/>
            <person name="Ohm R.A."/>
            <person name="Patyshakuliyeva A."/>
            <person name="Rokas A."/>
            <person name="Ruiz-Duenas F.J."/>
            <person name="Sabat G."/>
            <person name="Salamov A."/>
            <person name="Samejima M."/>
            <person name="Schmutz J."/>
            <person name="Slot J.C."/>
            <person name="St John F."/>
            <person name="Stenlid J."/>
            <person name="Sun H."/>
            <person name="Sun S."/>
            <person name="Syed K."/>
            <person name="Tsang A."/>
            <person name="Wiebenga A."/>
            <person name="Young D."/>
            <person name="Pisabarro A."/>
            <person name="Eastwood D.C."/>
            <person name="Martin F."/>
            <person name="Cullen D."/>
            <person name="Grigoriev I.V."/>
            <person name="Hibbett D.S."/>
        </authorList>
    </citation>
    <scope>NUCLEOTIDE SEQUENCE [LARGE SCALE GENOMIC DNA]</scope>
    <source>
        <strain evidence="1 2">MD-104</strain>
    </source>
</reference>
<sequence>MLRLTDDILYEIFCLAALDFPKRRYFYQPPLTREYYQPLALSHVCRHWRRTTLMSPMLWGNIYITNHSQIALLHAFLERSQAVSLHVRFHGVDSPAHSNNYFENKAQIVSRHSSRIVTFEAINLSSSLMRIVLLAFTSVTPALQSLTLKSTFPMSISSFGHNHTPRLRELFTKNVIIAKIEYRDLISLRLHKQEMPAPKLLSVLRQCPTLEILEVGVAPTNLPSNITARLQEETHVSLPHLKELELTVYTSDDAIAILPRLHYPDTTTVQLRFDLRSPDIQENISVVELSESLRLIMTRVRNMSLEMFFSSDTSASVQLVSLNPRITVDWTWARTWQDEADTLIGKAGLSTLSLPSIERLTIVGTAFRPSGRSWRAILEPMRTLSTLELNLRDCRIPLLFDILGAELDLDSNVICPNLTHCIISQTPIGPTVFASIEACFTRRARAGIPLKHLDILMSRDCDFPSTIRTALRESVGEVTVKHENDSSLECRSLW</sequence>
<evidence type="ECO:0000313" key="2">
    <source>
        <dbReference type="Proteomes" id="UP000218811"/>
    </source>
</evidence>
<dbReference type="Proteomes" id="UP000218811">
    <property type="component" value="Unassembled WGS sequence"/>
</dbReference>
<dbReference type="PANTHER" id="PTHR38926">
    <property type="entry name" value="F-BOX DOMAIN CONTAINING PROTEIN, EXPRESSED"/>
    <property type="match status" value="1"/>
</dbReference>
<accession>A0A2H3JR27</accession>
<dbReference type="Gene3D" id="3.80.10.10">
    <property type="entry name" value="Ribonuclease Inhibitor"/>
    <property type="match status" value="1"/>
</dbReference>
<proteinExistence type="predicted"/>
<dbReference type="AlphaFoldDB" id="A0A2H3JR27"/>
<protein>
    <recommendedName>
        <fullName evidence="3">F-box domain-containing protein</fullName>
    </recommendedName>
</protein>
<dbReference type="PANTHER" id="PTHR38926:SF5">
    <property type="entry name" value="F-BOX AND LEUCINE-RICH REPEAT PROTEIN 6"/>
    <property type="match status" value="1"/>
</dbReference>
<gene>
    <name evidence="1" type="ORF">WOLCODRAFT_105367</name>
</gene>
<dbReference type="OMA" id="WLVERCC"/>
<keyword evidence="2" id="KW-1185">Reference proteome</keyword>
<dbReference type="SUPFAM" id="SSF52047">
    <property type="entry name" value="RNI-like"/>
    <property type="match status" value="1"/>
</dbReference>
<evidence type="ECO:0008006" key="3">
    <source>
        <dbReference type="Google" id="ProtNLM"/>
    </source>
</evidence>
<dbReference type="EMBL" id="KB468157">
    <property type="protein sequence ID" value="PCH44596.1"/>
    <property type="molecule type" value="Genomic_DNA"/>
</dbReference>
<dbReference type="OrthoDB" id="2801457at2759"/>
<dbReference type="InterPro" id="IPR032675">
    <property type="entry name" value="LRR_dom_sf"/>
</dbReference>
<evidence type="ECO:0000313" key="1">
    <source>
        <dbReference type="EMBL" id="PCH44596.1"/>
    </source>
</evidence>
<name>A0A2H3JR27_WOLCO</name>
<organism evidence="1 2">
    <name type="scientific">Wolfiporia cocos (strain MD-104)</name>
    <name type="common">Brown rot fungus</name>
    <dbReference type="NCBI Taxonomy" id="742152"/>
    <lineage>
        <taxon>Eukaryota</taxon>
        <taxon>Fungi</taxon>
        <taxon>Dikarya</taxon>
        <taxon>Basidiomycota</taxon>
        <taxon>Agaricomycotina</taxon>
        <taxon>Agaricomycetes</taxon>
        <taxon>Polyporales</taxon>
        <taxon>Phaeolaceae</taxon>
        <taxon>Wolfiporia</taxon>
    </lineage>
</organism>